<keyword evidence="1" id="KW-0812">Transmembrane</keyword>
<protein>
    <recommendedName>
        <fullName evidence="2">STAS domain-containing protein</fullName>
    </recommendedName>
</protein>
<dbReference type="InterPro" id="IPR002645">
    <property type="entry name" value="STAS_dom"/>
</dbReference>
<dbReference type="EMBL" id="OC916969">
    <property type="protein sequence ID" value="CAD7645753.1"/>
    <property type="molecule type" value="Genomic_DNA"/>
</dbReference>
<feature type="domain" description="STAS" evidence="2">
    <location>
        <begin position="40"/>
        <end position="122"/>
    </location>
</feature>
<dbReference type="GO" id="GO:0016020">
    <property type="term" value="C:membrane"/>
    <property type="evidence" value="ECO:0007669"/>
    <property type="project" value="InterPro"/>
</dbReference>
<dbReference type="PROSITE" id="PS50801">
    <property type="entry name" value="STAS"/>
    <property type="match status" value="1"/>
</dbReference>
<keyword evidence="4" id="KW-1185">Reference proteome</keyword>
<keyword evidence="1" id="KW-0472">Membrane</keyword>
<dbReference type="SUPFAM" id="SSF52091">
    <property type="entry name" value="SpoIIaa-like"/>
    <property type="match status" value="1"/>
</dbReference>
<dbReference type="AlphaFoldDB" id="A0A7R9QH49"/>
<name>A0A7R9QH49_9ACAR</name>
<dbReference type="OrthoDB" id="288203at2759"/>
<dbReference type="GO" id="GO:0055085">
    <property type="term" value="P:transmembrane transport"/>
    <property type="evidence" value="ECO:0007669"/>
    <property type="project" value="InterPro"/>
</dbReference>
<evidence type="ECO:0000259" key="2">
    <source>
        <dbReference type="PROSITE" id="PS50801"/>
    </source>
</evidence>
<dbReference type="InterPro" id="IPR001902">
    <property type="entry name" value="SLC26A/SulP_fam"/>
</dbReference>
<sequence length="127" mass="14238">MQWLVTFLGVVLLGVDIGLIVGVIFSIILVLLRFTINESERLHEEKPSVHTIVLDFSSIFFIDSTGVETVVECIEEMDEFHIKVIICQCSQSVIEMLDKCKFFAKLLSPHICATVHDAVVQNDTTIA</sequence>
<gene>
    <name evidence="3" type="ORF">ONB1V03_LOCUS5368</name>
</gene>
<dbReference type="EMBL" id="CAJPVJ010002144">
    <property type="protein sequence ID" value="CAG2165830.1"/>
    <property type="molecule type" value="Genomic_DNA"/>
</dbReference>
<dbReference type="CDD" id="cd07042">
    <property type="entry name" value="STAS_SulP_like_sulfate_transporter"/>
    <property type="match status" value="1"/>
</dbReference>
<keyword evidence="1" id="KW-1133">Transmembrane helix</keyword>
<evidence type="ECO:0000256" key="1">
    <source>
        <dbReference type="SAM" id="Phobius"/>
    </source>
</evidence>
<dbReference type="InterPro" id="IPR036513">
    <property type="entry name" value="STAS_dom_sf"/>
</dbReference>
<feature type="transmembrane region" description="Helical" evidence="1">
    <location>
        <begin position="6"/>
        <end position="32"/>
    </location>
</feature>
<proteinExistence type="predicted"/>
<dbReference type="PANTHER" id="PTHR11814">
    <property type="entry name" value="SULFATE TRANSPORTER"/>
    <property type="match status" value="1"/>
</dbReference>
<accession>A0A7R9QH49</accession>
<organism evidence="3">
    <name type="scientific">Oppiella nova</name>
    <dbReference type="NCBI Taxonomy" id="334625"/>
    <lineage>
        <taxon>Eukaryota</taxon>
        <taxon>Metazoa</taxon>
        <taxon>Ecdysozoa</taxon>
        <taxon>Arthropoda</taxon>
        <taxon>Chelicerata</taxon>
        <taxon>Arachnida</taxon>
        <taxon>Acari</taxon>
        <taxon>Acariformes</taxon>
        <taxon>Sarcoptiformes</taxon>
        <taxon>Oribatida</taxon>
        <taxon>Brachypylina</taxon>
        <taxon>Oppioidea</taxon>
        <taxon>Oppiidae</taxon>
        <taxon>Oppiella</taxon>
    </lineage>
</organism>
<reference evidence="3" key="1">
    <citation type="submission" date="2020-11" db="EMBL/GenBank/DDBJ databases">
        <authorList>
            <person name="Tran Van P."/>
        </authorList>
    </citation>
    <scope>NUCLEOTIDE SEQUENCE</scope>
</reference>
<dbReference type="Pfam" id="PF01740">
    <property type="entry name" value="STAS"/>
    <property type="match status" value="1"/>
</dbReference>
<dbReference type="Proteomes" id="UP000728032">
    <property type="component" value="Unassembled WGS sequence"/>
</dbReference>
<dbReference type="Gene3D" id="3.30.750.24">
    <property type="entry name" value="STAS domain"/>
    <property type="match status" value="1"/>
</dbReference>
<evidence type="ECO:0000313" key="4">
    <source>
        <dbReference type="Proteomes" id="UP000728032"/>
    </source>
</evidence>
<evidence type="ECO:0000313" key="3">
    <source>
        <dbReference type="EMBL" id="CAD7645753.1"/>
    </source>
</evidence>